<feature type="domain" description="Terpene synthase metal-binding" evidence="5">
    <location>
        <begin position="289"/>
        <end position="528"/>
    </location>
</feature>
<name>A0A200QX08_MACCD</name>
<evidence type="ECO:0000313" key="6">
    <source>
        <dbReference type="EMBL" id="OVA15024.1"/>
    </source>
</evidence>
<dbReference type="InterPro" id="IPR005630">
    <property type="entry name" value="Terpene_synthase_metal-bd"/>
</dbReference>
<dbReference type="PANTHER" id="PTHR31225:SF252">
    <property type="entry name" value="TERPENE SYNTHASE 12-RELATED"/>
    <property type="match status" value="1"/>
</dbReference>
<dbReference type="Pfam" id="PF01397">
    <property type="entry name" value="Terpene_synth"/>
    <property type="match status" value="1"/>
</dbReference>
<dbReference type="InterPro" id="IPR036965">
    <property type="entry name" value="Terpene_synth_N_sf"/>
</dbReference>
<evidence type="ECO:0000259" key="5">
    <source>
        <dbReference type="Pfam" id="PF03936"/>
    </source>
</evidence>
<dbReference type="PANTHER" id="PTHR31225">
    <property type="entry name" value="OS04G0344100 PROTEIN-RELATED"/>
    <property type="match status" value="1"/>
</dbReference>
<dbReference type="GO" id="GO:0016102">
    <property type="term" value="P:diterpenoid biosynthetic process"/>
    <property type="evidence" value="ECO:0007669"/>
    <property type="project" value="InterPro"/>
</dbReference>
<dbReference type="GO" id="GO:0010333">
    <property type="term" value="F:terpene synthase activity"/>
    <property type="evidence" value="ECO:0007669"/>
    <property type="project" value="InterPro"/>
</dbReference>
<dbReference type="InParanoid" id="A0A200QX08"/>
<dbReference type="CDD" id="cd00684">
    <property type="entry name" value="Terpene_cyclase_plant_C1"/>
    <property type="match status" value="1"/>
</dbReference>
<reference evidence="6 7" key="1">
    <citation type="journal article" date="2017" name="Mol. Plant">
        <title>The Genome of Medicinal Plant Macleaya cordata Provides New Insights into Benzylisoquinoline Alkaloids Metabolism.</title>
        <authorList>
            <person name="Liu X."/>
            <person name="Liu Y."/>
            <person name="Huang P."/>
            <person name="Ma Y."/>
            <person name="Qing Z."/>
            <person name="Tang Q."/>
            <person name="Cao H."/>
            <person name="Cheng P."/>
            <person name="Zheng Y."/>
            <person name="Yuan Z."/>
            <person name="Zhou Y."/>
            <person name="Liu J."/>
            <person name="Tang Z."/>
            <person name="Zhuo Y."/>
            <person name="Zhang Y."/>
            <person name="Yu L."/>
            <person name="Huang J."/>
            <person name="Yang P."/>
            <person name="Peng Q."/>
            <person name="Zhang J."/>
            <person name="Jiang W."/>
            <person name="Zhang Z."/>
            <person name="Lin K."/>
            <person name="Ro D.K."/>
            <person name="Chen X."/>
            <person name="Xiong X."/>
            <person name="Shang Y."/>
            <person name="Huang S."/>
            <person name="Zeng J."/>
        </authorList>
    </citation>
    <scope>NUCLEOTIDE SEQUENCE [LARGE SCALE GENOMIC DNA]</scope>
    <source>
        <strain evidence="7">cv. BLH2017</strain>
        <tissue evidence="6">Root</tissue>
    </source>
</reference>
<dbReference type="STRING" id="56857.A0A200QX08"/>
<evidence type="ECO:0000256" key="3">
    <source>
        <dbReference type="ARBA" id="ARBA00022842"/>
    </source>
</evidence>
<feature type="domain" description="Terpene synthase N-terminal" evidence="4">
    <location>
        <begin position="18"/>
        <end position="203"/>
    </location>
</feature>
<dbReference type="InterPro" id="IPR034741">
    <property type="entry name" value="Terpene_cyclase-like_1_C"/>
</dbReference>
<dbReference type="FunCoup" id="A0A200QX08">
    <property type="interactions" value="200"/>
</dbReference>
<dbReference type="AlphaFoldDB" id="A0A200QX08"/>
<comment type="cofactor">
    <cofactor evidence="1">
        <name>Mg(2+)</name>
        <dbReference type="ChEBI" id="CHEBI:18420"/>
    </cofactor>
</comment>
<dbReference type="OrthoDB" id="1936865at2759"/>
<dbReference type="Pfam" id="PF03936">
    <property type="entry name" value="Terpene_synth_C"/>
    <property type="match status" value="1"/>
</dbReference>
<dbReference type="OMA" id="YNAISEM"/>
<dbReference type="EMBL" id="MVGT01000924">
    <property type="protein sequence ID" value="OVA15024.1"/>
    <property type="molecule type" value="Genomic_DNA"/>
</dbReference>
<protein>
    <submittedName>
        <fullName evidence="6">Terpene synthase</fullName>
    </submittedName>
</protein>
<keyword evidence="2" id="KW-0479">Metal-binding</keyword>
<dbReference type="SUPFAM" id="SSF48576">
    <property type="entry name" value="Terpenoid synthases"/>
    <property type="match status" value="1"/>
</dbReference>
<evidence type="ECO:0000256" key="1">
    <source>
        <dbReference type="ARBA" id="ARBA00001946"/>
    </source>
</evidence>
<comment type="caution">
    <text evidence="6">The sequence shown here is derived from an EMBL/GenBank/DDBJ whole genome shotgun (WGS) entry which is preliminary data.</text>
</comment>
<dbReference type="FunFam" id="1.10.600.10:FF:000007">
    <property type="entry name" value="Isoprene synthase, chloroplastic"/>
    <property type="match status" value="1"/>
</dbReference>
<accession>A0A200QX08</accession>
<dbReference type="InterPro" id="IPR050148">
    <property type="entry name" value="Terpene_synthase-like"/>
</dbReference>
<dbReference type="SFLD" id="SFLDS00005">
    <property type="entry name" value="Isoprenoid_Synthase_Type_I"/>
    <property type="match status" value="1"/>
</dbReference>
<evidence type="ECO:0000256" key="2">
    <source>
        <dbReference type="ARBA" id="ARBA00022723"/>
    </source>
</evidence>
<dbReference type="SFLD" id="SFLDG01019">
    <property type="entry name" value="Terpene_Cyclase_Like_1_C_Termi"/>
    <property type="match status" value="1"/>
</dbReference>
<sequence>MTTTTTITRRSANYQPSIWNHDFVQSLKSDYTKEIYTKRAEKLKEEVRRMFFDIEASALSSSSSSSSTSLLKLINTIQRLGVSYHFDDEIKGALDRIMSTSIQDKVAVSEEDDDQDLFTRALKFRLLRQHGYEVSQGDDDDDLKAAARTVVLLNKLDDVEGMLSLYEASFYGFEGEKILDEAQELTSRILKEYLNNNNNNNNNNKGNKNYIKQQLVSHALELPLHWMMPRVEARWFIDTYEQMMIMQQQDHEACSMVDPLLLEFAKLDFNMVQAIYQDDLKFVSRWWEELGFTEALSFTRDRWVEHFFWSVGFHFDPKFGNYRRRMTKAGCLVTTIDDIYDVYGSLDELELFTNAVERWDINLMGGLPHYMKILFLALYNITNEIAYEILKMRGLDVIQHLKNSWAHLCKAYLVEAKWYYSGYTPTLEEYLENGWISVSGPTLAAHAYFLLGTETTEEGLEYIKNNSSDLIRSSFIITRLVDDLETSRDELKRGDVPKSVECYMHQAGVSESIAREHIKHLINEMWKKMNQDKFSRSIFPRPFIDTMANVARMTHCTYQYGDGHGLPDRETKGRIMSIVVKPIPISS</sequence>
<evidence type="ECO:0000259" key="4">
    <source>
        <dbReference type="Pfam" id="PF01397"/>
    </source>
</evidence>
<dbReference type="SUPFAM" id="SSF48239">
    <property type="entry name" value="Terpenoid cyclases/Protein prenyltransferases"/>
    <property type="match status" value="1"/>
</dbReference>
<proteinExistence type="predicted"/>
<dbReference type="InterPro" id="IPR008949">
    <property type="entry name" value="Isoprenoid_synthase_dom_sf"/>
</dbReference>
<dbReference type="Gene3D" id="1.10.600.10">
    <property type="entry name" value="Farnesyl Diphosphate Synthase"/>
    <property type="match status" value="1"/>
</dbReference>
<keyword evidence="7" id="KW-1185">Reference proteome</keyword>
<dbReference type="InterPro" id="IPR008930">
    <property type="entry name" value="Terpenoid_cyclase/PrenylTrfase"/>
</dbReference>
<organism evidence="6 7">
    <name type="scientific">Macleaya cordata</name>
    <name type="common">Five-seeded plume-poppy</name>
    <name type="synonym">Bocconia cordata</name>
    <dbReference type="NCBI Taxonomy" id="56857"/>
    <lineage>
        <taxon>Eukaryota</taxon>
        <taxon>Viridiplantae</taxon>
        <taxon>Streptophyta</taxon>
        <taxon>Embryophyta</taxon>
        <taxon>Tracheophyta</taxon>
        <taxon>Spermatophyta</taxon>
        <taxon>Magnoliopsida</taxon>
        <taxon>Ranunculales</taxon>
        <taxon>Papaveraceae</taxon>
        <taxon>Papaveroideae</taxon>
        <taxon>Macleaya</taxon>
    </lineage>
</organism>
<evidence type="ECO:0000313" key="7">
    <source>
        <dbReference type="Proteomes" id="UP000195402"/>
    </source>
</evidence>
<dbReference type="GO" id="GO:0000287">
    <property type="term" value="F:magnesium ion binding"/>
    <property type="evidence" value="ECO:0007669"/>
    <property type="project" value="InterPro"/>
</dbReference>
<dbReference type="InterPro" id="IPR044814">
    <property type="entry name" value="Terpene_cyclase_plant_C1"/>
</dbReference>
<dbReference type="Gene3D" id="1.50.10.130">
    <property type="entry name" value="Terpene synthase, N-terminal domain"/>
    <property type="match status" value="1"/>
</dbReference>
<dbReference type="Proteomes" id="UP000195402">
    <property type="component" value="Unassembled WGS sequence"/>
</dbReference>
<keyword evidence="3" id="KW-0460">Magnesium</keyword>
<gene>
    <name evidence="6" type="ORF">BVC80_949g31</name>
</gene>
<dbReference type="InterPro" id="IPR001906">
    <property type="entry name" value="Terpene_synth_N"/>
</dbReference>